<dbReference type="AlphaFoldDB" id="A0A1W1BD83"/>
<name>A0A1W1BD83_9ZZZZ</name>
<proteinExistence type="predicted"/>
<organism evidence="3">
    <name type="scientific">hydrothermal vent metagenome</name>
    <dbReference type="NCBI Taxonomy" id="652676"/>
    <lineage>
        <taxon>unclassified sequences</taxon>
        <taxon>metagenomes</taxon>
        <taxon>ecological metagenomes</taxon>
    </lineage>
</organism>
<reference evidence="3" key="1">
    <citation type="submission" date="2016-10" db="EMBL/GenBank/DDBJ databases">
        <authorList>
            <person name="de Groot N.N."/>
        </authorList>
    </citation>
    <scope>NUCLEOTIDE SEQUENCE</scope>
</reference>
<dbReference type="Gene3D" id="2.70.70.10">
    <property type="entry name" value="Glucose Permease (Domain IIA)"/>
    <property type="match status" value="1"/>
</dbReference>
<evidence type="ECO:0000259" key="2">
    <source>
        <dbReference type="Pfam" id="PF01551"/>
    </source>
</evidence>
<evidence type="ECO:0000256" key="1">
    <source>
        <dbReference type="SAM" id="Coils"/>
    </source>
</evidence>
<dbReference type="InterPro" id="IPR016047">
    <property type="entry name" value="M23ase_b-sheet_dom"/>
</dbReference>
<dbReference type="Pfam" id="PF01551">
    <property type="entry name" value="Peptidase_M23"/>
    <property type="match status" value="1"/>
</dbReference>
<gene>
    <name evidence="3" type="ORF">MNB_SV-3-865</name>
</gene>
<protein>
    <submittedName>
        <fullName evidence="3">Membrane-bound metallopeptidase</fullName>
    </submittedName>
</protein>
<dbReference type="EMBL" id="FPHI01000004">
    <property type="protein sequence ID" value="SFV51531.1"/>
    <property type="molecule type" value="Genomic_DNA"/>
</dbReference>
<feature type="coiled-coil region" evidence="1">
    <location>
        <begin position="38"/>
        <end position="93"/>
    </location>
</feature>
<dbReference type="CDD" id="cd12797">
    <property type="entry name" value="M23_peptidase"/>
    <property type="match status" value="1"/>
</dbReference>
<sequence>MKSFILLFGLTLSLLYGITTDSKIKDSKKSLSATVSAKKKASRRLDKLAKDIKSAERDIVYLEKKIELLGKNQAKQEKRYEKLKGDLKKFEKDFAQISSSLDKKREAFISLLSEQFSIIFAMEQSHEPTRKSILSEEVYRAYKEHNFKVLSSLKRDIVLLKKSKRKKLYLRDKAKKEIHNIIRQREIFAQKKVEKEKLRKKLAEDEEKYNAKLLKIIDKQNSLRSTLAKLNILHKQEVEEARRAAAARKEAMRLEKERQQRIRKEKALAREKARKAKEALRLAKTEKERIQAKLASKKAEAQKRKVYQQSAKVRQVNSSYQKSQTYAYRGKKTISPLTSARLIKKYGTYIDPIYKIKIFNESITLKSKTSNAKVKNVLNGKVVFAGKSSMLGKVVVVAHSHKMHTVYAGLSKIAPTIHVGTKIKRGYVVGKVSEKLIFQATKDSKHINPLKLIRI</sequence>
<keyword evidence="1" id="KW-0175">Coiled coil</keyword>
<dbReference type="SUPFAM" id="SSF51261">
    <property type="entry name" value="Duplicated hybrid motif"/>
    <property type="match status" value="1"/>
</dbReference>
<feature type="domain" description="M23ase beta-sheet core" evidence="2">
    <location>
        <begin position="364"/>
        <end position="449"/>
    </location>
</feature>
<dbReference type="InterPro" id="IPR011055">
    <property type="entry name" value="Dup_hybrid_motif"/>
</dbReference>
<feature type="coiled-coil region" evidence="1">
    <location>
        <begin position="188"/>
        <end position="302"/>
    </location>
</feature>
<accession>A0A1W1BD83</accession>
<evidence type="ECO:0000313" key="3">
    <source>
        <dbReference type="EMBL" id="SFV51531.1"/>
    </source>
</evidence>